<dbReference type="HAMAP" id="MF_00415">
    <property type="entry name" value="FlgH"/>
    <property type="match status" value="1"/>
</dbReference>
<reference evidence="9 10" key="1">
    <citation type="submission" date="2024-09" db="EMBL/GenBank/DDBJ databases">
        <title>Draft genome sequence of Candidatus Magnetaquicoccaceae bacterium FCR-1.</title>
        <authorList>
            <person name="Shimoshige H."/>
            <person name="Shimamura S."/>
            <person name="Taoka A."/>
            <person name="Kobayashi H."/>
            <person name="Maekawa T."/>
        </authorList>
    </citation>
    <scope>NUCLEOTIDE SEQUENCE [LARGE SCALE GENOMIC DNA]</scope>
    <source>
        <strain evidence="9 10">FCR-1</strain>
    </source>
</reference>
<comment type="function">
    <text evidence="1 7">Assembles around the rod to form the L-ring and probably protects the motor/basal body from shearing forces during rotation.</text>
</comment>
<evidence type="ECO:0000256" key="1">
    <source>
        <dbReference type="ARBA" id="ARBA00002591"/>
    </source>
</evidence>
<dbReference type="PROSITE" id="PS51257">
    <property type="entry name" value="PROKAR_LIPOPROTEIN"/>
    <property type="match status" value="1"/>
</dbReference>
<dbReference type="PANTHER" id="PTHR34933:SF1">
    <property type="entry name" value="FLAGELLAR L-RING PROTEIN"/>
    <property type="match status" value="1"/>
</dbReference>
<keyword evidence="5 7" id="KW-0975">Bacterial flagellum</keyword>
<keyword evidence="4 7" id="KW-0472">Membrane</keyword>
<protein>
    <recommendedName>
        <fullName evidence="7">Flagellar L-ring protein</fullName>
    </recommendedName>
    <alternativeName>
        <fullName evidence="7">Basal body L-ring protein</fullName>
    </alternativeName>
</protein>
<feature type="chain" id="PRO_5046650112" description="Flagellar L-ring protein" evidence="8">
    <location>
        <begin position="20"/>
        <end position="231"/>
    </location>
</feature>
<evidence type="ECO:0000256" key="8">
    <source>
        <dbReference type="SAM" id="SignalP"/>
    </source>
</evidence>
<evidence type="ECO:0000256" key="5">
    <source>
        <dbReference type="ARBA" id="ARBA00023143"/>
    </source>
</evidence>
<organism evidence="9 10">
    <name type="scientific">Candidatus Magnetaquiglobus chichijimensis</name>
    <dbReference type="NCBI Taxonomy" id="3141448"/>
    <lineage>
        <taxon>Bacteria</taxon>
        <taxon>Pseudomonadati</taxon>
        <taxon>Pseudomonadota</taxon>
        <taxon>Magnetococcia</taxon>
        <taxon>Magnetococcales</taxon>
        <taxon>Candidatus Magnetaquicoccaceae</taxon>
        <taxon>Candidatus Magnetaquiglobus</taxon>
    </lineage>
</organism>
<evidence type="ECO:0000313" key="10">
    <source>
        <dbReference type="Proteomes" id="UP001628193"/>
    </source>
</evidence>
<dbReference type="Pfam" id="PF02107">
    <property type="entry name" value="FlgH"/>
    <property type="match status" value="1"/>
</dbReference>
<evidence type="ECO:0000256" key="2">
    <source>
        <dbReference type="ARBA" id="ARBA00006929"/>
    </source>
</evidence>
<name>A0ABQ0C7J6_9PROT</name>
<gene>
    <name evidence="7 9" type="primary">flgH</name>
    <name evidence="9" type="ORF">SIID45300_01174</name>
</gene>
<evidence type="ECO:0000313" key="9">
    <source>
        <dbReference type="EMBL" id="GAB0056859.1"/>
    </source>
</evidence>
<keyword evidence="3 7" id="KW-0732">Signal</keyword>
<sequence>MNGMAKMILLVPLLPMVVAGCGMTRASERPAAPIAIVQPTPPETLAPKKGSIWQTTDRNTLFLDNKARNIGDVVMVKVSENPIATKNAKTKLERTNDNTLSMSNALDVRKLLKLNNPALAGEATASSTNNFEGKGDIARQSKLEAKISCLVTQVLANGNLRIEGRRDITLNNENEYIILSGVIRPEDISADNSVTSDQIADARIEFSGDGDLDDQQRPSWIGRFLTTINIL</sequence>
<keyword evidence="6 7" id="KW-0998">Cell outer membrane</keyword>
<dbReference type="InterPro" id="IPR000527">
    <property type="entry name" value="Flag_Lring"/>
</dbReference>
<keyword evidence="10" id="KW-1185">Reference proteome</keyword>
<evidence type="ECO:0000256" key="7">
    <source>
        <dbReference type="HAMAP-Rule" id="MF_00415"/>
    </source>
</evidence>
<comment type="similarity">
    <text evidence="2 7">Belongs to the FlgH family.</text>
</comment>
<keyword evidence="7" id="KW-0449">Lipoprotein</keyword>
<comment type="subunit">
    <text evidence="7">The basal body constitutes a major portion of the flagellar organelle and consists of four rings (L,P,S, and M) mounted on a central rod.</text>
</comment>
<dbReference type="PANTHER" id="PTHR34933">
    <property type="entry name" value="FLAGELLAR L-RING PROTEIN"/>
    <property type="match status" value="1"/>
</dbReference>
<accession>A0ABQ0C7J6</accession>
<comment type="subcellular location">
    <subcellularLocation>
        <location evidence="7">Cell outer membrane</location>
        <topology evidence="7">Lipid-anchor</topology>
    </subcellularLocation>
    <subcellularLocation>
        <location evidence="7">Bacterial flagellum basal body</location>
    </subcellularLocation>
</comment>
<evidence type="ECO:0000256" key="4">
    <source>
        <dbReference type="ARBA" id="ARBA00023136"/>
    </source>
</evidence>
<proteinExistence type="inferred from homology"/>
<keyword evidence="9" id="KW-0966">Cell projection</keyword>
<keyword evidence="9" id="KW-0969">Cilium</keyword>
<evidence type="ECO:0000256" key="6">
    <source>
        <dbReference type="ARBA" id="ARBA00023237"/>
    </source>
</evidence>
<keyword evidence="9" id="KW-0282">Flagellum</keyword>
<comment type="caution">
    <text evidence="9">The sequence shown here is derived from an EMBL/GenBank/DDBJ whole genome shotgun (WGS) entry which is preliminary data.</text>
</comment>
<dbReference type="Proteomes" id="UP001628193">
    <property type="component" value="Unassembled WGS sequence"/>
</dbReference>
<feature type="signal peptide" evidence="8">
    <location>
        <begin position="1"/>
        <end position="19"/>
    </location>
</feature>
<dbReference type="EMBL" id="BAAFGK010000004">
    <property type="protein sequence ID" value="GAB0056859.1"/>
    <property type="molecule type" value="Genomic_DNA"/>
</dbReference>
<dbReference type="PRINTS" id="PR01008">
    <property type="entry name" value="FLGLRINGFLGH"/>
</dbReference>
<evidence type="ECO:0000256" key="3">
    <source>
        <dbReference type="ARBA" id="ARBA00022729"/>
    </source>
</evidence>
<dbReference type="RefSeq" id="WP_420904578.1">
    <property type="nucleotide sequence ID" value="NZ_BAAFGK010000004.1"/>
</dbReference>